<feature type="binding site" evidence="15">
    <location>
        <begin position="267"/>
        <end position="269"/>
    </location>
    <ligand>
        <name>substrate</name>
    </ligand>
</feature>
<keyword evidence="9" id="KW-0574">Periplasm</keyword>
<dbReference type="NCBIfam" id="TIGR02037">
    <property type="entry name" value="degP_htrA_DO"/>
    <property type="match status" value="1"/>
</dbReference>
<dbReference type="Pfam" id="PF13180">
    <property type="entry name" value="PDZ_2"/>
    <property type="match status" value="1"/>
</dbReference>
<keyword evidence="16" id="KW-0812">Transmembrane</keyword>
<comment type="subcellular location">
    <subcellularLocation>
        <location evidence="2">Periplasm</location>
    </subcellularLocation>
</comment>
<dbReference type="FunFam" id="2.40.10.120:FF:000007">
    <property type="entry name" value="Periplasmic serine endoprotease DegP-like"/>
    <property type="match status" value="1"/>
</dbReference>
<feature type="active site" description="Charge relay system" evidence="14">
    <location>
        <position position="196"/>
    </location>
</feature>
<dbReference type="Proteomes" id="UP000215703">
    <property type="component" value="Chromosome"/>
</dbReference>
<dbReference type="InterPro" id="IPR051201">
    <property type="entry name" value="Chloro_Bact_Ser_Proteases"/>
</dbReference>
<feature type="active site" description="Charge relay system" evidence="14">
    <location>
        <position position="269"/>
    </location>
</feature>
<dbReference type="PRINTS" id="PR00834">
    <property type="entry name" value="PROTEASES2C"/>
</dbReference>
<dbReference type="Pfam" id="PF00595">
    <property type="entry name" value="PDZ"/>
    <property type="match status" value="1"/>
</dbReference>
<protein>
    <recommendedName>
        <fullName evidence="5">Probable periplasmic serine endoprotease DegP-like</fullName>
        <ecNumber evidence="4">3.4.21.107</ecNumber>
    </recommendedName>
    <alternativeName>
        <fullName evidence="13">Protease Do</fullName>
    </alternativeName>
</protein>
<evidence type="ECO:0000256" key="14">
    <source>
        <dbReference type="PIRSR" id="PIRSR611782-1"/>
    </source>
</evidence>
<dbReference type="Pfam" id="PF13365">
    <property type="entry name" value="Trypsin_2"/>
    <property type="match status" value="1"/>
</dbReference>
<feature type="binding site" evidence="15">
    <location>
        <position position="166"/>
    </location>
    <ligand>
        <name>substrate</name>
    </ligand>
</feature>
<dbReference type="PANTHER" id="PTHR43343">
    <property type="entry name" value="PEPTIDASE S12"/>
    <property type="match status" value="1"/>
</dbReference>
<evidence type="ECO:0000256" key="1">
    <source>
        <dbReference type="ARBA" id="ARBA00001772"/>
    </source>
</evidence>
<dbReference type="KEGG" id="bot:CIT37_40695"/>
<dbReference type="GO" id="GO:0004252">
    <property type="term" value="F:serine-type endopeptidase activity"/>
    <property type="evidence" value="ECO:0007669"/>
    <property type="project" value="InterPro"/>
</dbReference>
<reference evidence="18 19" key="1">
    <citation type="journal article" date="2014" name="Int. J. Syst. Evol. Microbiol.">
        <title>Bradyrhizobium ottawaense sp. nov., a symbiotic nitrogen fixing bacterium from root nodules of soybeans in Canada.</title>
        <authorList>
            <person name="Yu X."/>
            <person name="Cloutier S."/>
            <person name="Tambong J.T."/>
            <person name="Bromfield E.S."/>
        </authorList>
    </citation>
    <scope>NUCLEOTIDE SEQUENCE [LARGE SCALE GENOMIC DNA]</scope>
    <source>
        <strain evidence="18 19">OO99</strain>
    </source>
</reference>
<keyword evidence="11" id="KW-0720">Serine protease</keyword>
<keyword evidence="12" id="KW-0346">Stress response</keyword>
<keyword evidence="16" id="KW-0472">Membrane</keyword>
<feature type="active site" description="Charge relay system" evidence="14">
    <location>
        <position position="166"/>
    </location>
</feature>
<sequence length="525" mass="54351">MLEARRHLIQHGHFDMNDRVNSDTTSRKILRPRRLALLGTVAALGVAVLAAAPGSSPFGPSSFITPTQAAESAATPPGFGDLVSKVKPAVISVRVKIDQDNDKSAMLQQNRMDQDEDTPFDQFSRQFGFRGPGGMNGMPRQRHQMITGEGSGFFISADGYAVTNNHVVDHAESVQVTMDDGTSYTAKVVGTDPKTDLALIKVDGKKDFPFVKFSDQKPRIGDWVVAVGNPFGLGGTVTAGIVSASGRDIGNGPYDDFIQIDAPINKGNSGGPAFDMSGNVIGVNTAIFSPSGGSVGIGFDIPASTAKLVVAQLKDKGAVTRGWLGVQVQPVTAEIADSLGLKEARGAIVDNPQDGSPAAKAGIEAGDVITAVNGTAIKDSRDLARTIATLAPGSSVKLDVFHKGDSKTVTLALGELPNERQAKADVGKDQPGSGTPRLGLALAPAGDVQGAGQKGVVVTEVDPQGPAAQRGIQTGDVILNVGGKAVANVGDVRSELAQAKSSGKRSVLLQVRSAQATRFVAVPLA</sequence>
<dbReference type="EC" id="3.4.21.107" evidence="4"/>
<evidence type="ECO:0000256" key="4">
    <source>
        <dbReference type="ARBA" id="ARBA00013035"/>
    </source>
</evidence>
<dbReference type="EMBL" id="CP029425">
    <property type="protein sequence ID" value="AWL98556.1"/>
    <property type="molecule type" value="Genomic_DNA"/>
</dbReference>
<dbReference type="InterPro" id="IPR036034">
    <property type="entry name" value="PDZ_sf"/>
</dbReference>
<dbReference type="SUPFAM" id="SSF50494">
    <property type="entry name" value="Trypsin-like serine proteases"/>
    <property type="match status" value="1"/>
</dbReference>
<evidence type="ECO:0000256" key="7">
    <source>
        <dbReference type="ARBA" id="ARBA00022729"/>
    </source>
</evidence>
<dbReference type="SMART" id="SM00228">
    <property type="entry name" value="PDZ"/>
    <property type="match status" value="2"/>
</dbReference>
<evidence type="ECO:0000256" key="11">
    <source>
        <dbReference type="ARBA" id="ARBA00022825"/>
    </source>
</evidence>
<dbReference type="GO" id="GO:0042597">
    <property type="term" value="C:periplasmic space"/>
    <property type="evidence" value="ECO:0007669"/>
    <property type="project" value="UniProtKB-SubCell"/>
</dbReference>
<dbReference type="GO" id="GO:0006508">
    <property type="term" value="P:proteolysis"/>
    <property type="evidence" value="ECO:0007669"/>
    <property type="project" value="UniProtKB-KW"/>
</dbReference>
<dbReference type="FunFam" id="2.30.42.10:FF:000037">
    <property type="entry name" value="Periplasmic serine endoprotease DegP-like"/>
    <property type="match status" value="1"/>
</dbReference>
<keyword evidence="8" id="KW-0677">Repeat</keyword>
<dbReference type="SUPFAM" id="SSF50156">
    <property type="entry name" value="PDZ domain-like"/>
    <property type="match status" value="2"/>
</dbReference>
<dbReference type="InterPro" id="IPR001940">
    <property type="entry name" value="Peptidase_S1C"/>
</dbReference>
<proteinExistence type="inferred from homology"/>
<keyword evidence="7" id="KW-0732">Signal</keyword>
<gene>
    <name evidence="18" type="ORF">CIT37_40695</name>
</gene>
<keyword evidence="16" id="KW-1133">Transmembrane helix</keyword>
<evidence type="ECO:0000313" key="19">
    <source>
        <dbReference type="Proteomes" id="UP000215703"/>
    </source>
</evidence>
<evidence type="ECO:0000259" key="17">
    <source>
        <dbReference type="PROSITE" id="PS50106"/>
    </source>
</evidence>
<dbReference type="InterPro" id="IPR011782">
    <property type="entry name" value="Pept_S1C_Do"/>
</dbReference>
<keyword evidence="6" id="KW-0645">Protease</keyword>
<evidence type="ECO:0000256" key="13">
    <source>
        <dbReference type="ARBA" id="ARBA00032850"/>
    </source>
</evidence>
<evidence type="ECO:0000256" key="12">
    <source>
        <dbReference type="ARBA" id="ARBA00023016"/>
    </source>
</evidence>
<feature type="domain" description="PDZ" evidence="17">
    <location>
        <begin position="423"/>
        <end position="489"/>
    </location>
</feature>
<dbReference type="AlphaFoldDB" id="A0A2U8PLD1"/>
<reference evidence="18 19" key="2">
    <citation type="journal article" date="2017" name="Syst. Appl. Microbiol.">
        <title>Soybeans inoculated with root zone soils of Canadian native legumes harbour diverse and novel Bradyrhizobium spp. that possess agricultural potential.</title>
        <authorList>
            <person name="Bromfield E.S.P."/>
            <person name="Cloutier S."/>
            <person name="Tambong J.T."/>
            <person name="Tran Thi T.V."/>
        </authorList>
    </citation>
    <scope>NUCLEOTIDE SEQUENCE [LARGE SCALE GENOMIC DNA]</scope>
    <source>
        <strain evidence="18 19">OO99</strain>
    </source>
</reference>
<comment type="similarity">
    <text evidence="3">Belongs to the peptidase S1C family.</text>
</comment>
<dbReference type="CDD" id="cd10839">
    <property type="entry name" value="cpPDZ1_DegP-like"/>
    <property type="match status" value="1"/>
</dbReference>
<keyword evidence="10" id="KW-0378">Hydrolase</keyword>
<evidence type="ECO:0000256" key="9">
    <source>
        <dbReference type="ARBA" id="ARBA00022764"/>
    </source>
</evidence>
<evidence type="ECO:0000256" key="3">
    <source>
        <dbReference type="ARBA" id="ARBA00010541"/>
    </source>
</evidence>
<evidence type="ECO:0000256" key="15">
    <source>
        <dbReference type="PIRSR" id="PIRSR611782-2"/>
    </source>
</evidence>
<dbReference type="PROSITE" id="PS50106">
    <property type="entry name" value="PDZ"/>
    <property type="match status" value="2"/>
</dbReference>
<evidence type="ECO:0000313" key="18">
    <source>
        <dbReference type="EMBL" id="AWL98556.1"/>
    </source>
</evidence>
<dbReference type="Gene3D" id="2.40.10.120">
    <property type="match status" value="1"/>
</dbReference>
<feature type="binding site" evidence="15">
    <location>
        <position position="196"/>
    </location>
    <ligand>
        <name>substrate</name>
    </ligand>
</feature>
<feature type="domain" description="PDZ" evidence="17">
    <location>
        <begin position="308"/>
        <end position="379"/>
    </location>
</feature>
<dbReference type="InterPro" id="IPR001478">
    <property type="entry name" value="PDZ"/>
</dbReference>
<feature type="transmembrane region" description="Helical" evidence="16">
    <location>
        <begin position="35"/>
        <end position="54"/>
    </location>
</feature>
<evidence type="ECO:0000256" key="2">
    <source>
        <dbReference type="ARBA" id="ARBA00004418"/>
    </source>
</evidence>
<name>A0A2U8PLD1_9BRAD</name>
<evidence type="ECO:0000256" key="16">
    <source>
        <dbReference type="SAM" id="Phobius"/>
    </source>
</evidence>
<evidence type="ECO:0000256" key="8">
    <source>
        <dbReference type="ARBA" id="ARBA00022737"/>
    </source>
</evidence>
<comment type="catalytic activity">
    <reaction evidence="1">
        <text>Acts on substrates that are at least partially unfolded. The cleavage site P1 residue is normally between a pair of hydrophobic residues, such as Val-|-Val.</text>
        <dbReference type="EC" id="3.4.21.107"/>
    </reaction>
</comment>
<dbReference type="InterPro" id="IPR009003">
    <property type="entry name" value="Peptidase_S1_PA"/>
</dbReference>
<dbReference type="Gene3D" id="2.30.42.10">
    <property type="match status" value="2"/>
</dbReference>
<organism evidence="18 19">
    <name type="scientific">Bradyrhizobium ottawaense</name>
    <dbReference type="NCBI Taxonomy" id="931866"/>
    <lineage>
        <taxon>Bacteria</taxon>
        <taxon>Pseudomonadati</taxon>
        <taxon>Pseudomonadota</taxon>
        <taxon>Alphaproteobacteria</taxon>
        <taxon>Hyphomicrobiales</taxon>
        <taxon>Nitrobacteraceae</taxon>
        <taxon>Bradyrhizobium</taxon>
    </lineage>
</organism>
<evidence type="ECO:0000256" key="10">
    <source>
        <dbReference type="ARBA" id="ARBA00022801"/>
    </source>
</evidence>
<evidence type="ECO:0000256" key="6">
    <source>
        <dbReference type="ARBA" id="ARBA00022670"/>
    </source>
</evidence>
<evidence type="ECO:0000256" key="5">
    <source>
        <dbReference type="ARBA" id="ARBA00013958"/>
    </source>
</evidence>
<accession>A0A2U8PLD1</accession>
<dbReference type="PANTHER" id="PTHR43343:SF3">
    <property type="entry name" value="PROTEASE DO-LIKE 8, CHLOROPLASTIC"/>
    <property type="match status" value="1"/>
</dbReference>